<dbReference type="Pfam" id="PF01738">
    <property type="entry name" value="DLH"/>
    <property type="match status" value="1"/>
</dbReference>
<dbReference type="SUPFAM" id="SSF53474">
    <property type="entry name" value="alpha/beta-Hydrolases"/>
    <property type="match status" value="1"/>
</dbReference>
<organism evidence="2 3">
    <name type="scientific">Nitrosospira briensis</name>
    <dbReference type="NCBI Taxonomy" id="35799"/>
    <lineage>
        <taxon>Bacteria</taxon>
        <taxon>Pseudomonadati</taxon>
        <taxon>Pseudomonadota</taxon>
        <taxon>Betaproteobacteria</taxon>
        <taxon>Nitrosomonadales</taxon>
        <taxon>Nitrosomonadaceae</taxon>
        <taxon>Nitrosospira</taxon>
    </lineage>
</organism>
<keyword evidence="2" id="KW-0378">Hydrolase</keyword>
<evidence type="ECO:0000313" key="3">
    <source>
        <dbReference type="Proteomes" id="UP000183107"/>
    </source>
</evidence>
<dbReference type="EMBL" id="FOVJ01000001">
    <property type="protein sequence ID" value="SFN29538.1"/>
    <property type="molecule type" value="Genomic_DNA"/>
</dbReference>
<protein>
    <submittedName>
        <fullName evidence="2">Dienelactone hydrolase</fullName>
    </submittedName>
</protein>
<keyword evidence="3" id="KW-1185">Reference proteome</keyword>
<dbReference type="AlphaFoldDB" id="A0A1I4XUG9"/>
<reference evidence="3" key="1">
    <citation type="submission" date="2016-10" db="EMBL/GenBank/DDBJ databases">
        <authorList>
            <person name="Varghese N."/>
        </authorList>
    </citation>
    <scope>NUCLEOTIDE SEQUENCE [LARGE SCALE GENOMIC DNA]</scope>
    <source>
        <strain evidence="3">Nsp8</strain>
    </source>
</reference>
<name>A0A1I4XUG9_9PROT</name>
<evidence type="ECO:0000259" key="1">
    <source>
        <dbReference type="Pfam" id="PF01738"/>
    </source>
</evidence>
<dbReference type="InterPro" id="IPR002925">
    <property type="entry name" value="Dienelactn_hydro"/>
</dbReference>
<dbReference type="InterPro" id="IPR029058">
    <property type="entry name" value="AB_hydrolase_fold"/>
</dbReference>
<dbReference type="RefSeq" id="WP_074793897.1">
    <property type="nucleotide sequence ID" value="NZ_FOVJ01000001.1"/>
</dbReference>
<dbReference type="GO" id="GO:0016787">
    <property type="term" value="F:hydrolase activity"/>
    <property type="evidence" value="ECO:0007669"/>
    <property type="project" value="UniProtKB-KW"/>
</dbReference>
<feature type="domain" description="Dienelactone hydrolase" evidence="1">
    <location>
        <begin position="27"/>
        <end position="146"/>
    </location>
</feature>
<evidence type="ECO:0000313" key="2">
    <source>
        <dbReference type="EMBL" id="SFN29538.1"/>
    </source>
</evidence>
<dbReference type="OrthoDB" id="9782215at2"/>
<sequence>MSAIEGFAEETFAADGHTFRLFRKGDGPGVILLHELPGLTRETVELAEWIADHGFHVVMPLLFGSPLQNPALGLMKAPFTCVRKEFNNFAAGKSSAITTSLRALCRKVHAERGGVGIGAIGMCYTGGFVFAMMLEASLLAPVAAQPSLPLFQPESLDVEPEILAFASSREDTMSLLGLRFKDDGRCPASRFERLEKSLQNRTGSAEPRFRSITVPGKGHSTLTFEYEKALSEGIDTREQVLQHLRAQLLDANSSTS</sequence>
<proteinExistence type="predicted"/>
<gene>
    <name evidence="2" type="ORF">SAMN05216386_0328</name>
</gene>
<dbReference type="Gene3D" id="3.40.50.1820">
    <property type="entry name" value="alpha/beta hydrolase"/>
    <property type="match status" value="1"/>
</dbReference>
<dbReference type="Proteomes" id="UP000183107">
    <property type="component" value="Unassembled WGS sequence"/>
</dbReference>
<accession>A0A1I4XUG9</accession>